<accession>A0ACC0HTU4</accession>
<evidence type="ECO:0000313" key="1">
    <source>
        <dbReference type="EMBL" id="KAI8016997.1"/>
    </source>
</evidence>
<reference evidence="1 2" key="1">
    <citation type="journal article" date="2022" name="Plant J.">
        <title>Chromosome-level genome of Camellia lanceoleosa provides a valuable resource for understanding genome evolution and self-incompatibility.</title>
        <authorList>
            <person name="Gong W."/>
            <person name="Xiao S."/>
            <person name="Wang L."/>
            <person name="Liao Z."/>
            <person name="Chang Y."/>
            <person name="Mo W."/>
            <person name="Hu G."/>
            <person name="Li W."/>
            <person name="Zhao G."/>
            <person name="Zhu H."/>
            <person name="Hu X."/>
            <person name="Ji K."/>
            <person name="Xiang X."/>
            <person name="Song Q."/>
            <person name="Yuan D."/>
            <person name="Jin S."/>
            <person name="Zhang L."/>
        </authorList>
    </citation>
    <scope>NUCLEOTIDE SEQUENCE [LARGE SCALE GENOMIC DNA]</scope>
    <source>
        <strain evidence="1">SQ_2022a</strain>
    </source>
</reference>
<dbReference type="EMBL" id="CM045759">
    <property type="protein sequence ID" value="KAI8016997.1"/>
    <property type="molecule type" value="Genomic_DNA"/>
</dbReference>
<sequence length="234" mass="26245">MATATLARTIVGVIGNVISFCLFISPMPTFWRIFKSKSVEEFKPDPYLAAVVNCMFWVFYGLPIIHPDSTLVITINSIGLALELFYLTIFLIYATNHKRLMIVLQLVLEVVVLVAIGVPTILKVHKHEKRSMIVGIFCVIFGGLMYAAPLTIMRKVIKTKSVEFMPFWLSFAAFSNGVIWLIYALIKFDPYIFTGNAVGTLCGAAQLILYAYYYKSTPKGNEKNPPQVQMATLP</sequence>
<keyword evidence="1" id="KW-0813">Transport</keyword>
<proteinExistence type="predicted"/>
<evidence type="ECO:0000313" key="2">
    <source>
        <dbReference type="Proteomes" id="UP001060215"/>
    </source>
</evidence>
<name>A0ACC0HTU4_9ERIC</name>
<dbReference type="Proteomes" id="UP001060215">
    <property type="component" value="Chromosome 2"/>
</dbReference>
<keyword evidence="1" id="KW-0762">Sugar transport</keyword>
<keyword evidence="2" id="KW-1185">Reference proteome</keyword>
<protein>
    <submittedName>
        <fullName evidence="1">Bidirectional sugar transporter SWEET6a</fullName>
    </submittedName>
</protein>
<organism evidence="1 2">
    <name type="scientific">Camellia lanceoleosa</name>
    <dbReference type="NCBI Taxonomy" id="1840588"/>
    <lineage>
        <taxon>Eukaryota</taxon>
        <taxon>Viridiplantae</taxon>
        <taxon>Streptophyta</taxon>
        <taxon>Embryophyta</taxon>
        <taxon>Tracheophyta</taxon>
        <taxon>Spermatophyta</taxon>
        <taxon>Magnoliopsida</taxon>
        <taxon>eudicotyledons</taxon>
        <taxon>Gunneridae</taxon>
        <taxon>Pentapetalae</taxon>
        <taxon>asterids</taxon>
        <taxon>Ericales</taxon>
        <taxon>Theaceae</taxon>
        <taxon>Camellia</taxon>
    </lineage>
</organism>
<gene>
    <name evidence="1" type="ORF">LOK49_LG04G03762</name>
</gene>
<comment type="caution">
    <text evidence="1">The sequence shown here is derived from an EMBL/GenBank/DDBJ whole genome shotgun (WGS) entry which is preliminary data.</text>
</comment>